<sequence length="242" mass="26295">MKLLYLALFSLASLVRADDVDVGIVCPLAVDDAFVCPKLCLPTTTKTITVTPTSTYYPPCPTRIFTIDPIPAQTLNARASIRPVPYVFHLGFGGKPARLQRPRDAIVCPPMRLPKKDAITTVTAVTTILAPCGTQIYTVDPAGPTIAARYALTITTLSYVSQANVPSLDIKDADTSMPLLHDGSHHPYAYAYDDQASHRGGYPNGHSSLPAADSQIGLHHSSIEINTIFWLSFEYEGLHRCE</sequence>
<organism evidence="2 3">
    <name type="scientific">Serendipita indica (strain DSM 11827)</name>
    <name type="common">Root endophyte fungus</name>
    <name type="synonym">Piriformospora indica</name>
    <dbReference type="NCBI Taxonomy" id="1109443"/>
    <lineage>
        <taxon>Eukaryota</taxon>
        <taxon>Fungi</taxon>
        <taxon>Dikarya</taxon>
        <taxon>Basidiomycota</taxon>
        <taxon>Agaricomycotina</taxon>
        <taxon>Agaricomycetes</taxon>
        <taxon>Sebacinales</taxon>
        <taxon>Serendipitaceae</taxon>
        <taxon>Serendipita</taxon>
    </lineage>
</organism>
<evidence type="ECO:0000313" key="2">
    <source>
        <dbReference type="EMBL" id="CCA69921.1"/>
    </source>
</evidence>
<keyword evidence="3" id="KW-1185">Reference proteome</keyword>
<name>G4TF44_SERID</name>
<comment type="caution">
    <text evidence="2">The sequence shown here is derived from an EMBL/GenBank/DDBJ whole genome shotgun (WGS) entry which is preliminary data.</text>
</comment>
<evidence type="ECO:0000313" key="3">
    <source>
        <dbReference type="Proteomes" id="UP000007148"/>
    </source>
</evidence>
<feature type="chain" id="PRO_5003468434" evidence="1">
    <location>
        <begin position="18"/>
        <end position="242"/>
    </location>
</feature>
<dbReference type="EMBL" id="CAFZ01000067">
    <property type="protein sequence ID" value="CCA69921.1"/>
    <property type="molecule type" value="Genomic_DNA"/>
</dbReference>
<reference evidence="2 3" key="1">
    <citation type="journal article" date="2011" name="PLoS Pathog.">
        <title>Endophytic Life Strategies Decoded by Genome and Transcriptome Analyses of the Mutualistic Root Symbiont Piriformospora indica.</title>
        <authorList>
            <person name="Zuccaro A."/>
            <person name="Lahrmann U."/>
            <person name="Guldener U."/>
            <person name="Langen G."/>
            <person name="Pfiffi S."/>
            <person name="Biedenkopf D."/>
            <person name="Wong P."/>
            <person name="Samans B."/>
            <person name="Grimm C."/>
            <person name="Basiewicz M."/>
            <person name="Murat C."/>
            <person name="Martin F."/>
            <person name="Kogel K.H."/>
        </authorList>
    </citation>
    <scope>NUCLEOTIDE SEQUENCE [LARGE SCALE GENOMIC DNA]</scope>
    <source>
        <strain evidence="2 3">DSM 11827</strain>
    </source>
</reference>
<keyword evidence="1" id="KW-0732">Signal</keyword>
<dbReference type="HOGENOM" id="CLU_1147557_0_0_1"/>
<feature type="signal peptide" evidence="1">
    <location>
        <begin position="1"/>
        <end position="17"/>
    </location>
</feature>
<proteinExistence type="predicted"/>
<dbReference type="AlphaFoldDB" id="G4TF44"/>
<evidence type="ECO:0000256" key="1">
    <source>
        <dbReference type="SAM" id="SignalP"/>
    </source>
</evidence>
<protein>
    <submittedName>
        <fullName evidence="2">Uncharacterized protein</fullName>
    </submittedName>
</protein>
<dbReference type="Proteomes" id="UP000007148">
    <property type="component" value="Unassembled WGS sequence"/>
</dbReference>
<dbReference type="InParanoid" id="G4TF44"/>
<accession>G4TF44</accession>
<gene>
    <name evidence="2" type="ORF">PIIN_03861</name>
</gene>